<reference evidence="1" key="2">
    <citation type="journal article" date="2015" name="Fish Shellfish Immunol.">
        <title>Early steps in the European eel (Anguilla anguilla)-Vibrio vulnificus interaction in the gills: Role of the RtxA13 toxin.</title>
        <authorList>
            <person name="Callol A."/>
            <person name="Pajuelo D."/>
            <person name="Ebbesson L."/>
            <person name="Teles M."/>
            <person name="MacKenzie S."/>
            <person name="Amaro C."/>
        </authorList>
    </citation>
    <scope>NUCLEOTIDE SEQUENCE</scope>
</reference>
<sequence length="45" mass="4947">MCSSKRVNCSYPNDQQGHCCAMSLWQTEMLGPITVGIALHDCICT</sequence>
<accession>A0A0E9RNR1</accession>
<organism evidence="1">
    <name type="scientific">Anguilla anguilla</name>
    <name type="common">European freshwater eel</name>
    <name type="synonym">Muraena anguilla</name>
    <dbReference type="NCBI Taxonomy" id="7936"/>
    <lineage>
        <taxon>Eukaryota</taxon>
        <taxon>Metazoa</taxon>
        <taxon>Chordata</taxon>
        <taxon>Craniata</taxon>
        <taxon>Vertebrata</taxon>
        <taxon>Euteleostomi</taxon>
        <taxon>Actinopterygii</taxon>
        <taxon>Neopterygii</taxon>
        <taxon>Teleostei</taxon>
        <taxon>Anguilliformes</taxon>
        <taxon>Anguillidae</taxon>
        <taxon>Anguilla</taxon>
    </lineage>
</organism>
<proteinExistence type="predicted"/>
<dbReference type="AlphaFoldDB" id="A0A0E9RNR1"/>
<evidence type="ECO:0000313" key="1">
    <source>
        <dbReference type="EMBL" id="JAH30003.1"/>
    </source>
</evidence>
<name>A0A0E9RNR1_ANGAN</name>
<dbReference type="EMBL" id="GBXM01078574">
    <property type="protein sequence ID" value="JAH30003.1"/>
    <property type="molecule type" value="Transcribed_RNA"/>
</dbReference>
<reference evidence="1" key="1">
    <citation type="submission" date="2014-11" db="EMBL/GenBank/DDBJ databases">
        <authorList>
            <person name="Amaro Gonzalez C."/>
        </authorList>
    </citation>
    <scope>NUCLEOTIDE SEQUENCE</scope>
</reference>
<protein>
    <submittedName>
        <fullName evidence="1">Uncharacterized protein</fullName>
    </submittedName>
</protein>